<gene>
    <name evidence="4" type="ORF">A3E36_03845</name>
</gene>
<feature type="signal peptide" evidence="2">
    <location>
        <begin position="1"/>
        <end position="28"/>
    </location>
</feature>
<keyword evidence="1" id="KW-0175">Coiled coil</keyword>
<feature type="coiled-coil region" evidence="1">
    <location>
        <begin position="164"/>
        <end position="201"/>
    </location>
</feature>
<reference evidence="4 5" key="1">
    <citation type="journal article" date="2016" name="Nat. Commun.">
        <title>Thousands of microbial genomes shed light on interconnected biogeochemical processes in an aquifer system.</title>
        <authorList>
            <person name="Anantharaman K."/>
            <person name="Brown C.T."/>
            <person name="Hug L.A."/>
            <person name="Sharon I."/>
            <person name="Castelle C.J."/>
            <person name="Probst A.J."/>
            <person name="Thomas B.C."/>
            <person name="Singh A."/>
            <person name="Wilkins M.J."/>
            <person name="Karaoz U."/>
            <person name="Brodie E.L."/>
            <person name="Williams K.H."/>
            <person name="Hubbard S.S."/>
            <person name="Banfield J.F."/>
        </authorList>
    </citation>
    <scope>NUCLEOTIDE SEQUENCE [LARGE SCALE GENOMIC DNA]</scope>
</reference>
<keyword evidence="2" id="KW-0732">Signal</keyword>
<feature type="chain" id="PRO_5009581343" description="Peptidase C39-like domain-containing protein" evidence="2">
    <location>
        <begin position="29"/>
        <end position="408"/>
    </location>
</feature>
<comment type="caution">
    <text evidence="4">The sequence shown here is derived from an EMBL/GenBank/DDBJ whole genome shotgun (WGS) entry which is preliminary data.</text>
</comment>
<dbReference type="Proteomes" id="UP000177941">
    <property type="component" value="Unassembled WGS sequence"/>
</dbReference>
<dbReference type="Gene3D" id="3.90.70.10">
    <property type="entry name" value="Cysteine proteinases"/>
    <property type="match status" value="1"/>
</dbReference>
<evidence type="ECO:0000313" key="5">
    <source>
        <dbReference type="Proteomes" id="UP000177941"/>
    </source>
</evidence>
<dbReference type="InterPro" id="IPR039564">
    <property type="entry name" value="Peptidase_C39-like"/>
</dbReference>
<evidence type="ECO:0000256" key="2">
    <source>
        <dbReference type="SAM" id="SignalP"/>
    </source>
</evidence>
<organism evidence="4 5">
    <name type="scientific">Candidatus Andersenbacteria bacterium RIFCSPHIGHO2_12_FULL_45_11b</name>
    <dbReference type="NCBI Taxonomy" id="1797282"/>
    <lineage>
        <taxon>Bacteria</taxon>
        <taxon>Candidatus Anderseniibacteriota</taxon>
    </lineage>
</organism>
<feature type="domain" description="Peptidase C39-like" evidence="3">
    <location>
        <begin position="263"/>
        <end position="389"/>
    </location>
</feature>
<proteinExistence type="predicted"/>
<feature type="coiled-coil region" evidence="1">
    <location>
        <begin position="41"/>
        <end position="124"/>
    </location>
</feature>
<dbReference type="Gene3D" id="6.10.250.3150">
    <property type="match status" value="1"/>
</dbReference>
<dbReference type="SUPFAM" id="SSF57997">
    <property type="entry name" value="Tropomyosin"/>
    <property type="match status" value="1"/>
</dbReference>
<evidence type="ECO:0000256" key="1">
    <source>
        <dbReference type="SAM" id="Coils"/>
    </source>
</evidence>
<evidence type="ECO:0000259" key="3">
    <source>
        <dbReference type="Pfam" id="PF13529"/>
    </source>
</evidence>
<dbReference type="AlphaFoldDB" id="A0A1G1X9Q4"/>
<dbReference type="Pfam" id="PF13529">
    <property type="entry name" value="Peptidase_C39_2"/>
    <property type="match status" value="1"/>
</dbReference>
<name>A0A1G1X9Q4_9BACT</name>
<evidence type="ECO:0000313" key="4">
    <source>
        <dbReference type="EMBL" id="OGY36795.1"/>
    </source>
</evidence>
<protein>
    <recommendedName>
        <fullName evidence="3">Peptidase C39-like domain-containing protein</fullName>
    </recommendedName>
</protein>
<sequence>MRIDWKKGTSVLILAGMFFAIALQGAHAATCTDAASCNAAIKTLQAKLAQGQKKINEKEQTAYSYKQALSDLGGKLQTTQQQIKDAQGKISHTNAQIDQVTGYIDSEQQQLDQLQAQLASEIVQLYTESQTPHLAILLSSSSFSEVTNDMEYLRQLQENIQKRVNDTRLLQADLKKQKENLQEQKNDLNNLHESLTGHQKALSYQTNQTNYLLSATKAQIQSYAADQAAIKQQIAETQRRLQSLVAQAHWGNDIVSAPATSWYYNQLNYYDTLGYSPYTVHDYGCFVTSMAMVATFYGNRITPPQIANHPSWFNREGYAFTTAIAAGIGLSITDKGPANWATIDETLKAGHPVIVSIYIPQIGVINSDGSSHFIVLQGKKGNSYLMQDPLGQNRSYGLNYVRSMYIMK</sequence>
<accession>A0A1G1X9Q4</accession>
<dbReference type="EMBL" id="MHHS01000029">
    <property type="protein sequence ID" value="OGY36795.1"/>
    <property type="molecule type" value="Genomic_DNA"/>
</dbReference>